<dbReference type="Proteomes" id="UP000664382">
    <property type="component" value="Unassembled WGS sequence"/>
</dbReference>
<keyword evidence="3" id="KW-1185">Reference proteome</keyword>
<dbReference type="AlphaFoldDB" id="A0A939MTD4"/>
<accession>A0A939MTD4</accession>
<feature type="compositionally biased region" description="Basic and acidic residues" evidence="1">
    <location>
        <begin position="72"/>
        <end position="81"/>
    </location>
</feature>
<protein>
    <submittedName>
        <fullName evidence="2">Fe-S oxidoreductase</fullName>
    </submittedName>
</protein>
<evidence type="ECO:0000313" key="2">
    <source>
        <dbReference type="EMBL" id="MBO1902629.1"/>
    </source>
</evidence>
<name>A0A939MTD4_9MICO</name>
<proteinExistence type="predicted"/>
<gene>
    <name evidence="2" type="ORF">J4H92_11785</name>
</gene>
<evidence type="ECO:0000256" key="1">
    <source>
        <dbReference type="SAM" id="MobiDB-lite"/>
    </source>
</evidence>
<feature type="region of interest" description="Disordered" evidence="1">
    <location>
        <begin position="71"/>
        <end position="91"/>
    </location>
</feature>
<dbReference type="RefSeq" id="WP_208098385.1">
    <property type="nucleotide sequence ID" value="NZ_JAGDYM010000013.1"/>
</dbReference>
<dbReference type="EMBL" id="JAGDYM010000013">
    <property type="protein sequence ID" value="MBO1902629.1"/>
    <property type="molecule type" value="Genomic_DNA"/>
</dbReference>
<reference evidence="2" key="1">
    <citation type="submission" date="2021-03" db="EMBL/GenBank/DDBJ databases">
        <title>Leucobacter chromiisoli sp. nov., isolated from chromium-containing soil of chemical plant.</title>
        <authorList>
            <person name="Xu Z."/>
        </authorList>
    </citation>
    <scope>NUCLEOTIDE SEQUENCE</scope>
    <source>
        <strain evidence="2">S27</strain>
    </source>
</reference>
<organism evidence="2 3">
    <name type="scientific">Leucobacter weissii</name>
    <dbReference type="NCBI Taxonomy" id="1983706"/>
    <lineage>
        <taxon>Bacteria</taxon>
        <taxon>Bacillati</taxon>
        <taxon>Actinomycetota</taxon>
        <taxon>Actinomycetes</taxon>
        <taxon>Micrococcales</taxon>
        <taxon>Microbacteriaceae</taxon>
        <taxon>Leucobacter</taxon>
    </lineage>
</organism>
<feature type="compositionally biased region" description="Acidic residues" evidence="1">
    <location>
        <begin position="82"/>
        <end position="91"/>
    </location>
</feature>
<evidence type="ECO:0000313" key="3">
    <source>
        <dbReference type="Proteomes" id="UP000664382"/>
    </source>
</evidence>
<comment type="caution">
    <text evidence="2">The sequence shown here is derived from an EMBL/GenBank/DDBJ whole genome shotgun (WGS) entry which is preliminary data.</text>
</comment>
<sequence length="91" mass="9644">MRLGSRWPVGEPPHPSVPAALLPEIAAQEAAHPGARSWTLTWLEGRPHCALDDAVTVSLGPNGAATVSWRAGSDETFHPELPDDADDGWLG</sequence>